<dbReference type="EMBL" id="CASHTH010001573">
    <property type="protein sequence ID" value="CAI8016929.1"/>
    <property type="molecule type" value="Genomic_DNA"/>
</dbReference>
<gene>
    <name evidence="2" type="ORF">GBAR_LOCUS10343</name>
</gene>
<evidence type="ECO:0000256" key="1">
    <source>
        <dbReference type="SAM" id="Phobius"/>
    </source>
</evidence>
<evidence type="ECO:0000313" key="3">
    <source>
        <dbReference type="Proteomes" id="UP001174909"/>
    </source>
</evidence>
<feature type="transmembrane region" description="Helical" evidence="1">
    <location>
        <begin position="60"/>
        <end position="78"/>
    </location>
</feature>
<keyword evidence="1" id="KW-1133">Transmembrane helix</keyword>
<organism evidence="2 3">
    <name type="scientific">Geodia barretti</name>
    <name type="common">Barrett's horny sponge</name>
    <dbReference type="NCBI Taxonomy" id="519541"/>
    <lineage>
        <taxon>Eukaryota</taxon>
        <taxon>Metazoa</taxon>
        <taxon>Porifera</taxon>
        <taxon>Demospongiae</taxon>
        <taxon>Heteroscleromorpha</taxon>
        <taxon>Tetractinellida</taxon>
        <taxon>Astrophorina</taxon>
        <taxon>Geodiidae</taxon>
        <taxon>Geodia</taxon>
    </lineage>
</organism>
<keyword evidence="3" id="KW-1185">Reference proteome</keyword>
<name>A0AA35WDW3_GEOBA</name>
<proteinExistence type="predicted"/>
<reference evidence="2" key="1">
    <citation type="submission" date="2023-03" db="EMBL/GenBank/DDBJ databases">
        <authorList>
            <person name="Steffen K."/>
            <person name="Cardenas P."/>
        </authorList>
    </citation>
    <scope>NUCLEOTIDE SEQUENCE</scope>
</reference>
<comment type="caution">
    <text evidence="2">The sequence shown here is derived from an EMBL/GenBank/DDBJ whole genome shotgun (WGS) entry which is preliminary data.</text>
</comment>
<keyword evidence="1" id="KW-0472">Membrane</keyword>
<dbReference type="AlphaFoldDB" id="A0AA35WDW3"/>
<protein>
    <submittedName>
        <fullName evidence="2">Uncharacterized protein</fullName>
    </submittedName>
</protein>
<dbReference type="Proteomes" id="UP001174909">
    <property type="component" value="Unassembled WGS sequence"/>
</dbReference>
<sequence>MKLMITVDMRTKPTKATTAKISATSFPSSESASLLLLSFDLALFTPLSFSSPGVLLQSVLPLHPSGPLVVLVLLLQSIQTSP</sequence>
<accession>A0AA35WDW3</accession>
<evidence type="ECO:0000313" key="2">
    <source>
        <dbReference type="EMBL" id="CAI8016929.1"/>
    </source>
</evidence>
<keyword evidence="1" id="KW-0812">Transmembrane</keyword>